<dbReference type="InterPro" id="IPR004881">
    <property type="entry name" value="Ribosome_biogen_GTPase_RsgA"/>
</dbReference>
<sequence length="361" mass="39191">MTSTPASAEFLAPHEFPALRAFGYGEAQAQALAAARAAFPGTLPARVSRVERNGYRLQTESGEQEAVWPAGRRHKLLDVPVIGDWVAYAPPEDEEGVEQALRIEAVLDRTNTFIRSVQKGRRTQPQVLAANVDTVFVMTSPEEWDTERLARYVQAVRLSQAQPVILLNKSDLARGDLLERAQVAGLEAPVLPISAQGGQGIEALTPYLQAGQTVALIGSSGMGKSTLTNRLLGEDAAATGALSDFSGEGRHTTTWRTLYRLPVSHISGGALLIDNPGLRDIAVWDDEGAAFWAIEELAAECRFSRCTHGREPGCAVRAAVLRGELDEDMVDAYREAQGTAQASGSGRERPERRGEKRPRRR</sequence>
<keyword evidence="1 10" id="KW-0963">Cytoplasm</keyword>
<comment type="similarity">
    <text evidence="10">Belongs to the TRAFAC class YlqF/YawG GTPase family. RsgA subfamily.</text>
</comment>
<dbReference type="NCBIfam" id="TIGR00157">
    <property type="entry name" value="ribosome small subunit-dependent GTPase A"/>
    <property type="match status" value="1"/>
</dbReference>
<evidence type="ECO:0000313" key="14">
    <source>
        <dbReference type="EMBL" id="GHF94374.1"/>
    </source>
</evidence>
<feature type="binding site" evidence="10">
    <location>
        <begin position="168"/>
        <end position="171"/>
    </location>
    <ligand>
        <name>GTP</name>
        <dbReference type="ChEBI" id="CHEBI:37565"/>
    </ligand>
</feature>
<keyword evidence="7 10" id="KW-0862">Zinc</keyword>
<keyword evidence="15" id="KW-1185">Reference proteome</keyword>
<evidence type="ECO:0000256" key="8">
    <source>
        <dbReference type="ARBA" id="ARBA00022884"/>
    </source>
</evidence>
<evidence type="ECO:0000256" key="9">
    <source>
        <dbReference type="ARBA" id="ARBA00023134"/>
    </source>
</evidence>
<dbReference type="InterPro" id="IPR027417">
    <property type="entry name" value="P-loop_NTPase"/>
</dbReference>
<keyword evidence="3 10" id="KW-0479">Metal-binding</keyword>
<keyword evidence="8 10" id="KW-0694">RNA-binding</keyword>
<evidence type="ECO:0000256" key="5">
    <source>
        <dbReference type="ARBA" id="ARBA00022741"/>
    </source>
</evidence>
<dbReference type="HAMAP" id="MF_01820">
    <property type="entry name" value="GTPase_RsgA"/>
    <property type="match status" value="1"/>
</dbReference>
<feature type="region of interest" description="Disordered" evidence="11">
    <location>
        <begin position="331"/>
        <end position="361"/>
    </location>
</feature>
<comment type="subunit">
    <text evidence="10">Monomer. Associates with 30S ribosomal subunit, binds 16S rRNA.</text>
</comment>
<dbReference type="InterPro" id="IPR010914">
    <property type="entry name" value="RsgA_GTPase_dom"/>
</dbReference>
<feature type="binding site" evidence="10">
    <location>
        <position position="301"/>
    </location>
    <ligand>
        <name>Zn(2+)</name>
        <dbReference type="ChEBI" id="CHEBI:29105"/>
    </ligand>
</feature>
<comment type="caution">
    <text evidence="14">The sequence shown here is derived from an EMBL/GenBank/DDBJ whole genome shotgun (WGS) entry which is preliminary data.</text>
</comment>
<keyword evidence="6 10" id="KW-0378">Hydrolase</keyword>
<evidence type="ECO:0000259" key="12">
    <source>
        <dbReference type="PROSITE" id="PS50936"/>
    </source>
</evidence>
<dbReference type="PROSITE" id="PS50936">
    <property type="entry name" value="ENGC_GTPASE"/>
    <property type="match status" value="1"/>
</dbReference>
<keyword evidence="5 10" id="KW-0547">Nucleotide-binding</keyword>
<comment type="function">
    <text evidence="10">One of several proteins that assist in the late maturation steps of the functional core of the 30S ribosomal subunit. Helps release RbfA from mature subunits. May play a role in the assembly of ribosomal proteins into the subunit. Circularly permuted GTPase that catalyzes slow GTP hydrolysis, GTPase activity is stimulated by the 30S ribosomal subunit.</text>
</comment>
<dbReference type="Gene3D" id="1.10.40.50">
    <property type="entry name" value="Probable gtpase engc, domain 3"/>
    <property type="match status" value="1"/>
</dbReference>
<accession>A0ABQ3JXD9</accession>
<dbReference type="CDD" id="cd01854">
    <property type="entry name" value="YjeQ_EngC"/>
    <property type="match status" value="1"/>
</dbReference>
<feature type="binding site" evidence="10">
    <location>
        <position position="308"/>
    </location>
    <ligand>
        <name>Zn(2+)</name>
        <dbReference type="ChEBI" id="CHEBI:29105"/>
    </ligand>
</feature>
<comment type="subcellular location">
    <subcellularLocation>
        <location evidence="10">Cytoplasm</location>
    </subcellularLocation>
</comment>
<organism evidence="14 15">
    <name type="scientific">Deinococcus piscis</name>
    <dbReference type="NCBI Taxonomy" id="394230"/>
    <lineage>
        <taxon>Bacteria</taxon>
        <taxon>Thermotogati</taxon>
        <taxon>Deinococcota</taxon>
        <taxon>Deinococci</taxon>
        <taxon>Deinococcales</taxon>
        <taxon>Deinococcaceae</taxon>
        <taxon>Deinococcus</taxon>
    </lineage>
</organism>
<evidence type="ECO:0000256" key="3">
    <source>
        <dbReference type="ARBA" id="ARBA00022723"/>
    </source>
</evidence>
<dbReference type="PROSITE" id="PS51721">
    <property type="entry name" value="G_CP"/>
    <property type="match status" value="1"/>
</dbReference>
<dbReference type="InterPro" id="IPR030378">
    <property type="entry name" value="G_CP_dom"/>
</dbReference>
<evidence type="ECO:0000256" key="10">
    <source>
        <dbReference type="HAMAP-Rule" id="MF_01820"/>
    </source>
</evidence>
<feature type="domain" description="CP-type G" evidence="13">
    <location>
        <begin position="117"/>
        <end position="281"/>
    </location>
</feature>
<comment type="cofactor">
    <cofactor evidence="10">
        <name>Zn(2+)</name>
        <dbReference type="ChEBI" id="CHEBI:29105"/>
    </cofactor>
    <text evidence="10">Binds 1 zinc ion per subunit.</text>
</comment>
<dbReference type="EMBL" id="BNAL01000002">
    <property type="protein sequence ID" value="GHF94374.1"/>
    <property type="molecule type" value="Genomic_DNA"/>
</dbReference>
<feature type="domain" description="EngC GTPase" evidence="12">
    <location>
        <begin position="130"/>
        <end position="279"/>
    </location>
</feature>
<keyword evidence="2 10" id="KW-0690">Ribosome biogenesis</keyword>
<evidence type="ECO:0000313" key="15">
    <source>
        <dbReference type="Proteomes" id="UP000632154"/>
    </source>
</evidence>
<feature type="binding site" evidence="10">
    <location>
        <begin position="218"/>
        <end position="226"/>
    </location>
    <ligand>
        <name>GTP</name>
        <dbReference type="ChEBI" id="CHEBI:37565"/>
    </ligand>
</feature>
<evidence type="ECO:0000259" key="13">
    <source>
        <dbReference type="PROSITE" id="PS51721"/>
    </source>
</evidence>
<evidence type="ECO:0000256" key="1">
    <source>
        <dbReference type="ARBA" id="ARBA00022490"/>
    </source>
</evidence>
<evidence type="ECO:0000256" key="6">
    <source>
        <dbReference type="ARBA" id="ARBA00022801"/>
    </source>
</evidence>
<gene>
    <name evidence="10 14" type="primary">rsgA</name>
    <name evidence="14" type="ORF">GCM10017783_02990</name>
</gene>
<evidence type="ECO:0000256" key="11">
    <source>
        <dbReference type="SAM" id="MobiDB-lite"/>
    </source>
</evidence>
<reference evidence="15" key="1">
    <citation type="journal article" date="2019" name="Int. J. Syst. Evol. Microbiol.">
        <title>The Global Catalogue of Microorganisms (GCM) 10K type strain sequencing project: providing services to taxonomists for standard genome sequencing and annotation.</title>
        <authorList>
            <consortium name="The Broad Institute Genomics Platform"/>
            <consortium name="The Broad Institute Genome Sequencing Center for Infectious Disease"/>
            <person name="Wu L."/>
            <person name="Ma J."/>
        </authorList>
    </citation>
    <scope>NUCLEOTIDE SEQUENCE [LARGE SCALE GENOMIC DNA]</scope>
    <source>
        <strain evidence="15">CGMCC 1.18439</strain>
    </source>
</reference>
<dbReference type="PANTHER" id="PTHR32120:SF10">
    <property type="entry name" value="SMALL RIBOSOMAL SUBUNIT BIOGENESIS GTPASE RSGA"/>
    <property type="match status" value="1"/>
</dbReference>
<dbReference type="EC" id="3.6.1.-" evidence="10"/>
<dbReference type="RefSeq" id="WP_189641897.1">
    <property type="nucleotide sequence ID" value="NZ_BNAL01000002.1"/>
</dbReference>
<feature type="binding site" evidence="10">
    <location>
        <position position="314"/>
    </location>
    <ligand>
        <name>Zn(2+)</name>
        <dbReference type="ChEBI" id="CHEBI:29105"/>
    </ligand>
</feature>
<feature type="binding site" evidence="10">
    <location>
        <position position="306"/>
    </location>
    <ligand>
        <name>Zn(2+)</name>
        <dbReference type="ChEBI" id="CHEBI:29105"/>
    </ligand>
</feature>
<keyword evidence="9 10" id="KW-0342">GTP-binding</keyword>
<evidence type="ECO:0000256" key="2">
    <source>
        <dbReference type="ARBA" id="ARBA00022517"/>
    </source>
</evidence>
<name>A0ABQ3JXD9_9DEIO</name>
<protein>
    <recommendedName>
        <fullName evidence="10">Small ribosomal subunit biogenesis GTPase RsgA</fullName>
        <ecNumber evidence="10">3.6.1.-</ecNumber>
    </recommendedName>
</protein>
<dbReference type="Proteomes" id="UP000632154">
    <property type="component" value="Unassembled WGS sequence"/>
</dbReference>
<dbReference type="Pfam" id="PF03193">
    <property type="entry name" value="RsgA_GTPase"/>
    <property type="match status" value="1"/>
</dbReference>
<keyword evidence="4 10" id="KW-0699">rRNA-binding</keyword>
<evidence type="ECO:0000256" key="7">
    <source>
        <dbReference type="ARBA" id="ARBA00022833"/>
    </source>
</evidence>
<evidence type="ECO:0000256" key="4">
    <source>
        <dbReference type="ARBA" id="ARBA00022730"/>
    </source>
</evidence>
<dbReference type="PANTHER" id="PTHR32120">
    <property type="entry name" value="SMALL RIBOSOMAL SUBUNIT BIOGENESIS GTPASE RSGA"/>
    <property type="match status" value="1"/>
</dbReference>
<dbReference type="SUPFAM" id="SSF52540">
    <property type="entry name" value="P-loop containing nucleoside triphosphate hydrolases"/>
    <property type="match status" value="1"/>
</dbReference>
<dbReference type="Gene3D" id="3.40.50.300">
    <property type="entry name" value="P-loop containing nucleotide triphosphate hydrolases"/>
    <property type="match status" value="1"/>
</dbReference>
<proteinExistence type="inferred from homology"/>